<keyword evidence="3" id="KW-1185">Reference proteome</keyword>
<sequence>MPPGQPKIYKTPEEKKLANRAKCRCSYHKLKEDTDTGGTVRPCPAGTSRPRIYKTPEEKVLANRAKSKRSYDRRRVAINSRRAIRYRAETTNNRKLLSAIRDRVSADNNPVDIPGWMALVQQTLAKFNAMIRGNIQRYMEKLHQCFLSGVDKNFCKAETIGKAIKEVLSCLEDVLCSIMDGEAEFFRMHKAGQFIPHVIGHATAVINDIQSNGAVQKLATAYLLVGVNVNIVHHERMVVVDASLLFSRKALAAPTGNTLNESANNVVPDADQQASNRSRRRGEQTGCWSHRDSGRGCWNRGQIWIVHGRVGHHIKGDGERMDDVAVGATEVTKGCCNSATWAGAAVVAAEAVAVAAGVGAAPPSAPAAWLLAA</sequence>
<evidence type="ECO:0000313" key="2">
    <source>
        <dbReference type="EMBL" id="KAF9496445.1"/>
    </source>
</evidence>
<gene>
    <name evidence="2" type="ORF">BDN71DRAFT_1430212</name>
</gene>
<evidence type="ECO:0000313" key="3">
    <source>
        <dbReference type="Proteomes" id="UP000807025"/>
    </source>
</evidence>
<reference evidence="2" key="1">
    <citation type="submission" date="2020-11" db="EMBL/GenBank/DDBJ databases">
        <authorList>
            <consortium name="DOE Joint Genome Institute"/>
            <person name="Ahrendt S."/>
            <person name="Riley R."/>
            <person name="Andreopoulos W."/>
            <person name="Labutti K."/>
            <person name="Pangilinan J."/>
            <person name="Ruiz-Duenas F.J."/>
            <person name="Barrasa J.M."/>
            <person name="Sanchez-Garcia M."/>
            <person name="Camarero S."/>
            <person name="Miyauchi S."/>
            <person name="Serrano A."/>
            <person name="Linde D."/>
            <person name="Babiker R."/>
            <person name="Drula E."/>
            <person name="Ayuso-Fernandez I."/>
            <person name="Pacheco R."/>
            <person name="Padilla G."/>
            <person name="Ferreira P."/>
            <person name="Barriuso J."/>
            <person name="Kellner H."/>
            <person name="Castanera R."/>
            <person name="Alfaro M."/>
            <person name="Ramirez L."/>
            <person name="Pisabarro A.G."/>
            <person name="Kuo A."/>
            <person name="Tritt A."/>
            <person name="Lipzen A."/>
            <person name="He G."/>
            <person name="Yan M."/>
            <person name="Ng V."/>
            <person name="Cullen D."/>
            <person name="Martin F."/>
            <person name="Rosso M.-N."/>
            <person name="Henrissat B."/>
            <person name="Hibbett D."/>
            <person name="Martinez A.T."/>
            <person name="Grigoriev I.V."/>
        </authorList>
    </citation>
    <scope>NUCLEOTIDE SEQUENCE</scope>
    <source>
        <strain evidence="2">ATCC 90797</strain>
    </source>
</reference>
<feature type="region of interest" description="Disordered" evidence="1">
    <location>
        <begin position="257"/>
        <end position="290"/>
    </location>
</feature>
<dbReference type="OrthoDB" id="2654423at2759"/>
<proteinExistence type="predicted"/>
<organism evidence="2 3">
    <name type="scientific">Pleurotus eryngii</name>
    <name type="common">Boletus of the steppes</name>
    <dbReference type="NCBI Taxonomy" id="5323"/>
    <lineage>
        <taxon>Eukaryota</taxon>
        <taxon>Fungi</taxon>
        <taxon>Dikarya</taxon>
        <taxon>Basidiomycota</taxon>
        <taxon>Agaricomycotina</taxon>
        <taxon>Agaricomycetes</taxon>
        <taxon>Agaricomycetidae</taxon>
        <taxon>Agaricales</taxon>
        <taxon>Pleurotineae</taxon>
        <taxon>Pleurotaceae</taxon>
        <taxon>Pleurotus</taxon>
    </lineage>
</organism>
<evidence type="ECO:0000256" key="1">
    <source>
        <dbReference type="SAM" id="MobiDB-lite"/>
    </source>
</evidence>
<dbReference type="EMBL" id="MU154552">
    <property type="protein sequence ID" value="KAF9496445.1"/>
    <property type="molecule type" value="Genomic_DNA"/>
</dbReference>
<accession>A0A9P5ZYM8</accession>
<dbReference type="AlphaFoldDB" id="A0A9P5ZYM8"/>
<dbReference type="Proteomes" id="UP000807025">
    <property type="component" value="Unassembled WGS sequence"/>
</dbReference>
<protein>
    <submittedName>
        <fullName evidence="2">Uncharacterized protein</fullName>
    </submittedName>
</protein>
<name>A0A9P5ZYM8_PLEER</name>
<comment type="caution">
    <text evidence="2">The sequence shown here is derived from an EMBL/GenBank/DDBJ whole genome shotgun (WGS) entry which is preliminary data.</text>
</comment>